<comment type="subcellular location">
    <subcellularLocation>
        <location evidence="1">Cell membrane</location>
        <topology evidence="1">Multi-pass membrane protein</topology>
    </subcellularLocation>
</comment>
<evidence type="ECO:0000256" key="2">
    <source>
        <dbReference type="ARBA" id="ARBA00022475"/>
    </source>
</evidence>
<feature type="transmembrane region" description="Helical" evidence="13">
    <location>
        <begin position="1108"/>
        <end position="1127"/>
    </location>
</feature>
<evidence type="ECO:0000256" key="7">
    <source>
        <dbReference type="ARBA" id="ARBA00023040"/>
    </source>
</evidence>
<keyword evidence="5" id="KW-0677">Repeat</keyword>
<evidence type="ECO:0000256" key="3">
    <source>
        <dbReference type="ARBA" id="ARBA00022614"/>
    </source>
</evidence>
<evidence type="ECO:0000256" key="5">
    <source>
        <dbReference type="ARBA" id="ARBA00022737"/>
    </source>
</evidence>
<feature type="disulfide bond" evidence="12">
    <location>
        <begin position="703"/>
        <end position="718"/>
    </location>
</feature>
<dbReference type="PANTHER" id="PTHR24372">
    <property type="entry name" value="GLYCOPROTEIN HORMONE RECEPTOR"/>
    <property type="match status" value="1"/>
</dbReference>
<dbReference type="Pfam" id="PF00001">
    <property type="entry name" value="7tm_1"/>
    <property type="match status" value="1"/>
</dbReference>
<feature type="disulfide bond" evidence="12">
    <location>
        <begin position="527"/>
        <end position="545"/>
    </location>
</feature>
<dbReference type="InterPro" id="IPR001304">
    <property type="entry name" value="C-type_lectin-like"/>
</dbReference>
<dbReference type="Gene3D" id="3.80.10.10">
    <property type="entry name" value="Ribonuclease Inhibitor"/>
    <property type="match status" value="1"/>
</dbReference>
<gene>
    <name evidence="16" type="ORF">RRG08_025503</name>
</gene>
<dbReference type="Pfam" id="PF13855">
    <property type="entry name" value="LRR_8"/>
    <property type="match status" value="1"/>
</dbReference>
<dbReference type="CDD" id="cd00112">
    <property type="entry name" value="LDLa"/>
    <property type="match status" value="4"/>
</dbReference>
<dbReference type="GO" id="GO:0009755">
    <property type="term" value="P:hormone-mediated signaling pathway"/>
    <property type="evidence" value="ECO:0007669"/>
    <property type="project" value="TreeGrafter"/>
</dbReference>
<dbReference type="Pfam" id="PF00057">
    <property type="entry name" value="Ldl_recept_a"/>
    <property type="match status" value="1"/>
</dbReference>
<feature type="transmembrane region" description="Helical" evidence="13">
    <location>
        <begin position="1248"/>
        <end position="1270"/>
    </location>
</feature>
<evidence type="ECO:0000256" key="6">
    <source>
        <dbReference type="ARBA" id="ARBA00022989"/>
    </source>
</evidence>
<keyword evidence="7" id="KW-0297">G-protein coupled receptor</keyword>
<dbReference type="GO" id="GO:0005886">
    <property type="term" value="C:plasma membrane"/>
    <property type="evidence" value="ECO:0007669"/>
    <property type="project" value="UniProtKB-SubCell"/>
</dbReference>
<comment type="caution">
    <text evidence="16">The sequence shown here is derived from an EMBL/GenBank/DDBJ whole genome shotgun (WGS) entry which is preliminary data.</text>
</comment>
<evidence type="ECO:0000259" key="15">
    <source>
        <dbReference type="PROSITE" id="PS50262"/>
    </source>
</evidence>
<dbReference type="InterPro" id="IPR000276">
    <property type="entry name" value="GPCR_Rhodpsn"/>
</dbReference>
<feature type="disulfide bond" evidence="12">
    <location>
        <begin position="491"/>
        <end position="509"/>
    </location>
</feature>
<keyword evidence="9 12" id="KW-1015">Disulfide bond</keyword>
<reference evidence="16" key="1">
    <citation type="journal article" date="2023" name="G3 (Bethesda)">
        <title>A reference genome for the long-term kleptoplast-retaining sea slug Elysia crispata morphotype clarki.</title>
        <authorList>
            <person name="Eastman K.E."/>
            <person name="Pendleton A.L."/>
            <person name="Shaikh M.A."/>
            <person name="Suttiyut T."/>
            <person name="Ogas R."/>
            <person name="Tomko P."/>
            <person name="Gavelis G."/>
            <person name="Widhalm J.R."/>
            <person name="Wisecaver J.H."/>
        </authorList>
    </citation>
    <scope>NUCLEOTIDE SEQUENCE</scope>
    <source>
        <strain evidence="16">ECLA1</strain>
    </source>
</reference>
<dbReference type="InterPro" id="IPR001611">
    <property type="entry name" value="Leu-rich_rpt"/>
</dbReference>
<dbReference type="SUPFAM" id="SSF57424">
    <property type="entry name" value="LDL receptor-like module"/>
    <property type="match status" value="5"/>
</dbReference>
<sequence>MTYYTFREFSQTVVDHLDDRNFITYITFDPSSPEHTFNLIVNSLNVRNFTADMWHQRAEPKHRLYKLDFVRKATEIFSIVLLVSNPMLVRRSLSSAIHCEENFLRLVLDEKCVIVHEIFINNHHVAEERGVDLSCVHTIQSDFRSLVDFTSNFDKMEIKVRLSMVALYDLHDNGVSTFSVCYEFFDPFYTVSETTNNTFIFLKTPFFYGISGMKRTAAVLNAIPSCSYFHRSPLKVQNKHEVEEFLETFLEIMYYLEDPSEKTCKLSFGLKQIKAGGHRFHWGQGKDLLFSHWAPGEPRNNHLKRCASWHFFREEMGLIDGKWYSVECDLDDIDALVCERKRLPPNKSLEYTKDVNSSGSSISTKGSFGELLSQGSQERRVLTSMSSIVTSGYLHSQWEDIQGTSVRGLVSGGTTTFYSRSELRDLLELLRPMIHVCENDQNQDLGKQFNKPQSVPLSLVCDGKKDCPSGSDESTCWEPGSSVCDSTLFQCRSGQCVPPEARCDLLPDCQDETDEENCESECPHRMCRSGRCLPRSWFHDGVMDCDDGDDESGTLPVDDKPCVFICNRFKCVTENMLNDSVVDCQGPEGPLDETLGALEPFTCFRKNGKFTNWAPKCVVARDLFGQIIGCRDFQHLSQCKEFQCPKGYVKCPDSFCIPLSNVKDGKEDCDYGEDEGVNPLPNLVNYFKCSPTRAQAVRLSNVCDGRRDCQQGEDELDCGHHCPPGILCLAGAISAAMYNKTLPLEDLSFIHADTRYLDLSGVSGIPEFFNIYPRNHLSHLMTLKLSGCGIKSVKRRFNASERYFFMNENECKRIAVNKDFQLVKRVDMSFNEVTELSSCSFISLMFTLEVLNLSYNAKLSNLSPKAFRGLKLLTTLDLSYTGLSSLAPDVFDGLASLKELSLEGTSLVSIRFVLPETTEILNVQFTNIADVGEDVFSKVTNIRKVNSSTYKLCCPAVLGSRIPKHLCHYTGSAVSSCANLIKEPQLRFVAWSVGLVTLVGNAAALVYRLIWDREMLKKPYGFFVTNLGVSDLIMGVYLIIIAVKDAAFHGKYVIYDYIWRRSSMCQATGVLVTLASITSTLFISLIMVDRYLAVRFPYGKFRFSLFRVYLVVTGAWCVGLLTALLPISPFTQHWKVFSTNGMCVALPLGTERHPGQWYGTTLFVGFNLLSFIFIGVGQTLIYLTLKKTGKRTRKSMSKHSQLYQNQKLQEFEVAKRLFLVVITDFMCWFPIITMGVMALAGVNLGDAAYRWSALLVLPINSALNPVLYTLPDVRKRWENFKEARRQKRKAAANRRRLTGKTAVSKRCLLRKCCRSLVKIRLKILTRPKRNLVSYQYLDRLHSRVKGLTSYIIQNVVPSTHPPPAVHSLIVPSTHPPPAVHSLIVPSSHPPPAVHSIIVSSTHPPPAVHSLIVPSSHPPPAVHSIIVPSTHPPPAVHSIIVPSSHPPPAVHSIIVPSSHPPPAVHSLIVPSSHPPPAVHSIIVPSSHPPPAVHSIIVPSSHPPPAVYSIIVPSSHPPPAVHSLIVPSSHPPPAVLASS</sequence>
<dbReference type="InterPro" id="IPR032675">
    <property type="entry name" value="LRR_dom_sf"/>
</dbReference>
<feature type="disulfide bond" evidence="12">
    <location>
        <begin position="503"/>
        <end position="518"/>
    </location>
</feature>
<evidence type="ECO:0000256" key="11">
    <source>
        <dbReference type="ARBA" id="ARBA00023224"/>
    </source>
</evidence>
<dbReference type="InterPro" id="IPR017452">
    <property type="entry name" value="GPCR_Rhodpsn_7TM"/>
</dbReference>
<evidence type="ECO:0000313" key="17">
    <source>
        <dbReference type="Proteomes" id="UP001283361"/>
    </source>
</evidence>
<evidence type="ECO:0000256" key="4">
    <source>
        <dbReference type="ARBA" id="ARBA00022692"/>
    </source>
</evidence>
<dbReference type="InterPro" id="IPR036055">
    <property type="entry name" value="LDL_receptor-like_sf"/>
</dbReference>
<keyword evidence="2" id="KW-1003">Cell membrane</keyword>
<dbReference type="Gene3D" id="1.20.1070.10">
    <property type="entry name" value="Rhodopsin 7-helix transmembrane proteins"/>
    <property type="match status" value="1"/>
</dbReference>
<dbReference type="SMART" id="SM00369">
    <property type="entry name" value="LRR_TYP"/>
    <property type="match status" value="4"/>
</dbReference>
<dbReference type="Gene3D" id="4.10.400.10">
    <property type="entry name" value="Low-density Lipoprotein Receptor"/>
    <property type="match status" value="5"/>
</dbReference>
<evidence type="ECO:0000256" key="1">
    <source>
        <dbReference type="ARBA" id="ARBA00004651"/>
    </source>
</evidence>
<dbReference type="Gene3D" id="3.10.100.10">
    <property type="entry name" value="Mannose-Binding Protein A, subunit A"/>
    <property type="match status" value="1"/>
</dbReference>
<organism evidence="16 17">
    <name type="scientific">Elysia crispata</name>
    <name type="common">lettuce slug</name>
    <dbReference type="NCBI Taxonomy" id="231223"/>
    <lineage>
        <taxon>Eukaryota</taxon>
        <taxon>Metazoa</taxon>
        <taxon>Spiralia</taxon>
        <taxon>Lophotrochozoa</taxon>
        <taxon>Mollusca</taxon>
        <taxon>Gastropoda</taxon>
        <taxon>Heterobranchia</taxon>
        <taxon>Euthyneura</taxon>
        <taxon>Panpulmonata</taxon>
        <taxon>Sacoglossa</taxon>
        <taxon>Placobranchoidea</taxon>
        <taxon>Plakobranchidae</taxon>
        <taxon>Elysia</taxon>
    </lineage>
</organism>
<dbReference type="InterPro" id="IPR003591">
    <property type="entry name" value="Leu-rich_rpt_typical-subtyp"/>
</dbReference>
<feature type="transmembrane region" description="Helical" evidence="13">
    <location>
        <begin position="1022"/>
        <end position="1043"/>
    </location>
</feature>
<dbReference type="GO" id="GO:0007189">
    <property type="term" value="P:adenylate cyclase-activating G protein-coupled receptor signaling pathway"/>
    <property type="evidence" value="ECO:0007669"/>
    <property type="project" value="TreeGrafter"/>
</dbReference>
<dbReference type="PRINTS" id="PR00261">
    <property type="entry name" value="LDLRECEPTOR"/>
</dbReference>
<feature type="transmembrane region" description="Helical" evidence="13">
    <location>
        <begin position="1217"/>
        <end position="1242"/>
    </location>
</feature>
<dbReference type="PROSITE" id="PS50041">
    <property type="entry name" value="C_TYPE_LECTIN_2"/>
    <property type="match status" value="1"/>
</dbReference>
<accession>A0AAE0Y223</accession>
<feature type="domain" description="C-type lectin" evidence="14">
    <location>
        <begin position="269"/>
        <end position="329"/>
    </location>
</feature>
<dbReference type="SUPFAM" id="SSF56436">
    <property type="entry name" value="C-type lectin-like"/>
    <property type="match status" value="1"/>
</dbReference>
<dbReference type="InterPro" id="IPR016186">
    <property type="entry name" value="C-type_lectin-like/link_sf"/>
</dbReference>
<dbReference type="PANTHER" id="PTHR24372:SF77">
    <property type="entry name" value="G-PROTEIN COUPLED RECEPTORS FAMILY 1 PROFILE DOMAIN-CONTAINING PROTEIN"/>
    <property type="match status" value="1"/>
</dbReference>
<evidence type="ECO:0000313" key="16">
    <source>
        <dbReference type="EMBL" id="KAK3729162.1"/>
    </source>
</evidence>
<comment type="caution">
    <text evidence="12">Lacks conserved residue(s) required for the propagation of feature annotation.</text>
</comment>
<feature type="domain" description="G-protein coupled receptors family 1 profile" evidence="15">
    <location>
        <begin position="1002"/>
        <end position="1268"/>
    </location>
</feature>
<evidence type="ECO:0000256" key="8">
    <source>
        <dbReference type="ARBA" id="ARBA00023136"/>
    </source>
</evidence>
<feature type="disulfide bond" evidence="12">
    <location>
        <begin position="484"/>
        <end position="496"/>
    </location>
</feature>
<evidence type="ECO:0000256" key="13">
    <source>
        <dbReference type="SAM" id="Phobius"/>
    </source>
</evidence>
<keyword evidence="3" id="KW-0433">Leucine-rich repeat</keyword>
<dbReference type="InterPro" id="IPR002172">
    <property type="entry name" value="LDrepeatLR_classA_rpt"/>
</dbReference>
<keyword evidence="10" id="KW-0675">Receptor</keyword>
<keyword evidence="6 13" id="KW-1133">Transmembrane helix</keyword>
<dbReference type="SUPFAM" id="SSF52058">
    <property type="entry name" value="L domain-like"/>
    <property type="match status" value="1"/>
</dbReference>
<keyword evidence="4 13" id="KW-0812">Transmembrane</keyword>
<keyword evidence="8 13" id="KW-0472">Membrane</keyword>
<dbReference type="SUPFAM" id="SSF81321">
    <property type="entry name" value="Family A G protein-coupled receptor-like"/>
    <property type="match status" value="1"/>
</dbReference>
<dbReference type="InterPro" id="IPR016187">
    <property type="entry name" value="CTDL_fold"/>
</dbReference>
<keyword evidence="11" id="KW-0807">Transducer</keyword>
<evidence type="ECO:0000256" key="12">
    <source>
        <dbReference type="PROSITE-ProRule" id="PRU00124"/>
    </source>
</evidence>
<evidence type="ECO:0008006" key="18">
    <source>
        <dbReference type="Google" id="ProtNLM"/>
    </source>
</evidence>
<name>A0AAE0Y223_9GAST</name>
<feature type="transmembrane region" description="Helical" evidence="13">
    <location>
        <begin position="1162"/>
        <end position="1185"/>
    </location>
</feature>
<dbReference type="PROSITE" id="PS50262">
    <property type="entry name" value="G_PROTEIN_RECEP_F1_2"/>
    <property type="match status" value="1"/>
</dbReference>
<proteinExistence type="predicted"/>
<dbReference type="GO" id="GO:0008528">
    <property type="term" value="F:G protein-coupled peptide receptor activity"/>
    <property type="evidence" value="ECO:0007669"/>
    <property type="project" value="TreeGrafter"/>
</dbReference>
<dbReference type="PROSITE" id="PS50068">
    <property type="entry name" value="LDLRA_2"/>
    <property type="match status" value="3"/>
</dbReference>
<dbReference type="EMBL" id="JAWDGP010007158">
    <property type="protein sequence ID" value="KAK3729162.1"/>
    <property type="molecule type" value="Genomic_DNA"/>
</dbReference>
<protein>
    <recommendedName>
        <fullName evidence="18">G-protein coupled receptors family 1 profile domain-containing protein</fullName>
    </recommendedName>
</protein>
<evidence type="ECO:0000256" key="10">
    <source>
        <dbReference type="ARBA" id="ARBA00023170"/>
    </source>
</evidence>
<dbReference type="SMART" id="SM00192">
    <property type="entry name" value="LDLa"/>
    <property type="match status" value="5"/>
</dbReference>
<evidence type="ECO:0000259" key="14">
    <source>
        <dbReference type="PROSITE" id="PS50041"/>
    </source>
</evidence>
<keyword evidence="17" id="KW-1185">Reference proteome</keyword>
<feature type="transmembrane region" description="Helical" evidence="13">
    <location>
        <begin position="988"/>
        <end position="1010"/>
    </location>
</feature>
<feature type="transmembrane region" description="Helical" evidence="13">
    <location>
        <begin position="1067"/>
        <end position="1088"/>
    </location>
</feature>
<evidence type="ECO:0000256" key="9">
    <source>
        <dbReference type="ARBA" id="ARBA00023157"/>
    </source>
</evidence>
<dbReference type="Proteomes" id="UP001283361">
    <property type="component" value="Unassembled WGS sequence"/>
</dbReference>